<dbReference type="InterPro" id="IPR044084">
    <property type="entry name" value="AvModA-like_subst-bd"/>
</dbReference>
<comment type="caution">
    <text evidence="4">The sequence shown here is derived from an EMBL/GenBank/DDBJ whole genome shotgun (WGS) entry which is preliminary data.</text>
</comment>
<keyword evidence="5" id="KW-1185">Reference proteome</keyword>
<dbReference type="InterPro" id="IPR050682">
    <property type="entry name" value="ModA/WtpA"/>
</dbReference>
<evidence type="ECO:0000313" key="5">
    <source>
        <dbReference type="Proteomes" id="UP001596024"/>
    </source>
</evidence>
<comment type="similarity">
    <text evidence="1">Belongs to the bacterial solute-binding protein ModA family.</text>
</comment>
<keyword evidence="3" id="KW-0732">Signal</keyword>
<dbReference type="CDD" id="cd13539">
    <property type="entry name" value="PBP2_AvModA"/>
    <property type="match status" value="1"/>
</dbReference>
<evidence type="ECO:0000256" key="1">
    <source>
        <dbReference type="ARBA" id="ARBA00009175"/>
    </source>
</evidence>
<dbReference type="Proteomes" id="UP001596024">
    <property type="component" value="Unassembled WGS sequence"/>
</dbReference>
<dbReference type="InterPro" id="IPR005950">
    <property type="entry name" value="ModA"/>
</dbReference>
<protein>
    <submittedName>
        <fullName evidence="4">Molybdate ABC transporter substrate-binding protein</fullName>
    </submittedName>
</protein>
<evidence type="ECO:0000256" key="2">
    <source>
        <dbReference type="ARBA" id="ARBA00022723"/>
    </source>
</evidence>
<keyword evidence="2" id="KW-0479">Metal-binding</keyword>
<dbReference type="Pfam" id="PF13531">
    <property type="entry name" value="SBP_bac_11"/>
    <property type="match status" value="1"/>
</dbReference>
<dbReference type="SUPFAM" id="SSF53850">
    <property type="entry name" value="Periplasmic binding protein-like II"/>
    <property type="match status" value="1"/>
</dbReference>
<evidence type="ECO:0000256" key="3">
    <source>
        <dbReference type="ARBA" id="ARBA00022729"/>
    </source>
</evidence>
<sequence>MKDVWAQRPGWPVGAALFAGLVALIALLAWPRSAEPDFRVAVASSFLDAAEALIADFEAQTGYSAGLSAGGSGQIYAQIVHGAPFDVFLSADEARPRRLADEGRASGVPQTYALGRLALWSPDPQRVTGDMVELIAGDGWHRIAIANPDLAPYGMAAVQTLDALGIILPAGRVAMGSNAGQVFAMTASGAADMGMVALALVVSPRNPSPGSRWEVPETYHAPIRQDAVLLRRAEANPAARAFMDYLASERARAIILSSGYGWPDA</sequence>
<name>A0ABV9NGR7_9PROT</name>
<dbReference type="Gene3D" id="3.40.190.10">
    <property type="entry name" value="Periplasmic binding protein-like II"/>
    <property type="match status" value="2"/>
</dbReference>
<dbReference type="RefSeq" id="WP_371395216.1">
    <property type="nucleotide sequence ID" value="NZ_CP163422.1"/>
</dbReference>
<dbReference type="EMBL" id="JBHSGQ010000007">
    <property type="protein sequence ID" value="MFC4726125.1"/>
    <property type="molecule type" value="Genomic_DNA"/>
</dbReference>
<evidence type="ECO:0000313" key="4">
    <source>
        <dbReference type="EMBL" id="MFC4726125.1"/>
    </source>
</evidence>
<dbReference type="PIRSF" id="PIRSF004846">
    <property type="entry name" value="ModA"/>
    <property type="match status" value="1"/>
</dbReference>
<dbReference type="NCBIfam" id="TIGR01256">
    <property type="entry name" value="modA"/>
    <property type="match status" value="1"/>
</dbReference>
<reference evidence="5" key="1">
    <citation type="journal article" date="2019" name="Int. J. Syst. Evol. Microbiol.">
        <title>The Global Catalogue of Microorganisms (GCM) 10K type strain sequencing project: providing services to taxonomists for standard genome sequencing and annotation.</title>
        <authorList>
            <consortium name="The Broad Institute Genomics Platform"/>
            <consortium name="The Broad Institute Genome Sequencing Center for Infectious Disease"/>
            <person name="Wu L."/>
            <person name="Ma J."/>
        </authorList>
    </citation>
    <scope>NUCLEOTIDE SEQUENCE [LARGE SCALE GENOMIC DNA]</scope>
    <source>
        <strain evidence="5">CCUG 62981</strain>
    </source>
</reference>
<dbReference type="PANTHER" id="PTHR30632:SF14">
    <property type="entry name" value="TUNGSTATE_MOLYBDATE_CHROMATE-BINDING PROTEIN MODA"/>
    <property type="match status" value="1"/>
</dbReference>
<dbReference type="PANTHER" id="PTHR30632">
    <property type="entry name" value="MOLYBDATE-BINDING PERIPLASMIC PROTEIN"/>
    <property type="match status" value="1"/>
</dbReference>
<gene>
    <name evidence="4" type="primary">modA</name>
    <name evidence="4" type="ORF">ACFPB0_12555</name>
</gene>
<accession>A0ABV9NGR7</accession>
<organism evidence="4 5">
    <name type="scientific">Glycocaulis abyssi</name>
    <dbReference type="NCBI Taxonomy" id="1433403"/>
    <lineage>
        <taxon>Bacteria</taxon>
        <taxon>Pseudomonadati</taxon>
        <taxon>Pseudomonadota</taxon>
        <taxon>Alphaproteobacteria</taxon>
        <taxon>Maricaulales</taxon>
        <taxon>Maricaulaceae</taxon>
        <taxon>Glycocaulis</taxon>
    </lineage>
</organism>
<proteinExistence type="inferred from homology"/>